<dbReference type="InterPro" id="IPR001764">
    <property type="entry name" value="Glyco_hydro_3_N"/>
</dbReference>
<keyword evidence="5" id="KW-1185">Reference proteome</keyword>
<dbReference type="InterPro" id="IPR036881">
    <property type="entry name" value="Glyco_hydro_3_C_sf"/>
</dbReference>
<evidence type="ECO:0000313" key="5">
    <source>
        <dbReference type="Proteomes" id="UP001500731"/>
    </source>
</evidence>
<proteinExistence type="inferred from homology"/>
<dbReference type="SUPFAM" id="SSF52279">
    <property type="entry name" value="Beta-D-glucan exohydrolase, C-terminal domain"/>
    <property type="match status" value="1"/>
</dbReference>
<dbReference type="GO" id="GO:0016787">
    <property type="term" value="F:hydrolase activity"/>
    <property type="evidence" value="ECO:0007669"/>
    <property type="project" value="UniProtKB-KW"/>
</dbReference>
<dbReference type="InterPro" id="IPR050288">
    <property type="entry name" value="Cellulose_deg_GH3"/>
</dbReference>
<dbReference type="InterPro" id="IPR002772">
    <property type="entry name" value="Glyco_hydro_3_C"/>
</dbReference>
<accession>A0ABP8PR12</accession>
<dbReference type="SMART" id="SM01217">
    <property type="entry name" value="Fn3_like"/>
    <property type="match status" value="1"/>
</dbReference>
<evidence type="ECO:0000259" key="3">
    <source>
        <dbReference type="SMART" id="SM01217"/>
    </source>
</evidence>
<dbReference type="Pfam" id="PF14310">
    <property type="entry name" value="Fn3-like"/>
    <property type="match status" value="1"/>
</dbReference>
<dbReference type="Gene3D" id="2.60.40.10">
    <property type="entry name" value="Immunoglobulins"/>
    <property type="match status" value="1"/>
</dbReference>
<sequence length="741" mass="79612">MLPIVPTLSLREKSGLVSGASFWMTRGLEEHDITPVTLTDGPHGVRMQRAEADSLGLNDSEPATCFPTAASTGSSWDPVLLSRLGKALGVEARTRGVDILLGPGVNIKRSPLCGRNFEYFSEDPLLSGVLGAAWVRGLQAEGVGASVKHFAANNQETDRMRVSVEVDERTLREIYLPAFERIVRDARPATIMCSYNKINGVYASQNRWLLTNVLRDEWGFDGYVVSDWGAVVDPVSAIAAGLDLEMPSTGDHSPDQIAAAVESGALEEGVLDRAVTRILTTHDRVRQARQPSALNQDDHHALAREIAAAGSVLLANDGDLLPLDPDRGGRIAVVGEFARTPRYQGAGSSHIVPTRLDTALSALTMATTRDVQFAAGFLLDGSEDTDLRDEAAELAANSEVVILFLGLPDAVESEGFDRQDLLLPRNQRDLYASLQAANSNVIVVLSNGAVVSLEGIRDTAPAILEMWLAGQASGSAAADILFGTVEPGGRLAETIPIELAHTPAFVNWPGEQGEVRYGEGIAVGYRWYDITRRDVAYPFGFGLGYTTFNYSDLHVVLPDPTHPHAVVTVDVKNSGARAGSEVVQLYVGEEHATAVRPPRELRAFEKIWLEPGETRTLIFELDERAFARWGEGTWTVAPGTYDIAVGRNSRDLPLSESILLLTPEPIVVLGTDSTVGDWLKHPIGAPLLHDIFSSIAGGGGLPSDSETLRMIEEIPLRTMLGFGGAGDGTEVVAQLLAKVSG</sequence>
<dbReference type="Proteomes" id="UP001500731">
    <property type="component" value="Unassembled WGS sequence"/>
</dbReference>
<reference evidence="5" key="1">
    <citation type="journal article" date="2019" name="Int. J. Syst. Evol. Microbiol.">
        <title>The Global Catalogue of Microorganisms (GCM) 10K type strain sequencing project: providing services to taxonomists for standard genome sequencing and annotation.</title>
        <authorList>
            <consortium name="The Broad Institute Genomics Platform"/>
            <consortium name="The Broad Institute Genome Sequencing Center for Infectious Disease"/>
            <person name="Wu L."/>
            <person name="Ma J."/>
        </authorList>
    </citation>
    <scope>NUCLEOTIDE SEQUENCE [LARGE SCALE GENOMIC DNA]</scope>
    <source>
        <strain evidence="5">JCM 17839</strain>
    </source>
</reference>
<name>A0ABP8PR12_9MICO</name>
<dbReference type="PANTHER" id="PTHR42715">
    <property type="entry name" value="BETA-GLUCOSIDASE"/>
    <property type="match status" value="1"/>
</dbReference>
<dbReference type="InterPro" id="IPR013783">
    <property type="entry name" value="Ig-like_fold"/>
</dbReference>
<dbReference type="InterPro" id="IPR017853">
    <property type="entry name" value="GH"/>
</dbReference>
<dbReference type="InterPro" id="IPR026891">
    <property type="entry name" value="Fn3-like"/>
</dbReference>
<dbReference type="Gene3D" id="3.40.50.1700">
    <property type="entry name" value="Glycoside hydrolase family 3 C-terminal domain"/>
    <property type="match status" value="1"/>
</dbReference>
<evidence type="ECO:0000256" key="1">
    <source>
        <dbReference type="ARBA" id="ARBA00005336"/>
    </source>
</evidence>
<feature type="domain" description="Fibronectin type III-like" evidence="3">
    <location>
        <begin position="581"/>
        <end position="649"/>
    </location>
</feature>
<dbReference type="InterPro" id="IPR036962">
    <property type="entry name" value="Glyco_hydro_3_N_sf"/>
</dbReference>
<dbReference type="Gene3D" id="3.20.20.300">
    <property type="entry name" value="Glycoside hydrolase, family 3, N-terminal domain"/>
    <property type="match status" value="1"/>
</dbReference>
<protein>
    <submittedName>
        <fullName evidence="4">Glycoside hydrolase family 3 C-terminal domain-containing protein</fullName>
    </submittedName>
</protein>
<dbReference type="RefSeq" id="WP_345188496.1">
    <property type="nucleotide sequence ID" value="NZ_BAABGP010000023.1"/>
</dbReference>
<dbReference type="SUPFAM" id="SSF51445">
    <property type="entry name" value="(Trans)glycosidases"/>
    <property type="match status" value="1"/>
</dbReference>
<keyword evidence="2 4" id="KW-0378">Hydrolase</keyword>
<gene>
    <name evidence="4" type="ORF">GCM10023171_32810</name>
</gene>
<evidence type="ECO:0000313" key="4">
    <source>
        <dbReference type="EMBL" id="GAA4490430.1"/>
    </source>
</evidence>
<dbReference type="Pfam" id="PF01915">
    <property type="entry name" value="Glyco_hydro_3_C"/>
    <property type="match status" value="1"/>
</dbReference>
<dbReference type="PRINTS" id="PR00133">
    <property type="entry name" value="GLHYDRLASE3"/>
</dbReference>
<evidence type="ECO:0000256" key="2">
    <source>
        <dbReference type="ARBA" id="ARBA00022801"/>
    </source>
</evidence>
<dbReference type="EMBL" id="BAABGP010000023">
    <property type="protein sequence ID" value="GAA4490430.1"/>
    <property type="molecule type" value="Genomic_DNA"/>
</dbReference>
<dbReference type="Pfam" id="PF00933">
    <property type="entry name" value="Glyco_hydro_3"/>
    <property type="match status" value="1"/>
</dbReference>
<comment type="similarity">
    <text evidence="1">Belongs to the glycosyl hydrolase 3 family.</text>
</comment>
<comment type="caution">
    <text evidence="4">The sequence shown here is derived from an EMBL/GenBank/DDBJ whole genome shotgun (WGS) entry which is preliminary data.</text>
</comment>
<dbReference type="PANTHER" id="PTHR42715:SF10">
    <property type="entry name" value="BETA-GLUCOSIDASE"/>
    <property type="match status" value="1"/>
</dbReference>
<organism evidence="4 5">
    <name type="scientific">Microbacterium panaciterrae</name>
    <dbReference type="NCBI Taxonomy" id="985759"/>
    <lineage>
        <taxon>Bacteria</taxon>
        <taxon>Bacillati</taxon>
        <taxon>Actinomycetota</taxon>
        <taxon>Actinomycetes</taxon>
        <taxon>Micrococcales</taxon>
        <taxon>Microbacteriaceae</taxon>
        <taxon>Microbacterium</taxon>
    </lineage>
</organism>